<dbReference type="InterPro" id="IPR003092">
    <property type="entry name" value="2pore_dom_K_chnl_TASK"/>
</dbReference>
<dbReference type="Gene3D" id="1.10.287.70">
    <property type="match status" value="1"/>
</dbReference>
<evidence type="ECO:0000256" key="11">
    <source>
        <dbReference type="ARBA" id="ARBA00023303"/>
    </source>
</evidence>
<dbReference type="OrthoDB" id="297496at2759"/>
<evidence type="ECO:0000313" key="14">
    <source>
        <dbReference type="EMBL" id="KAF8561714.1"/>
    </source>
</evidence>
<dbReference type="GO" id="GO:0030322">
    <property type="term" value="P:stabilization of membrane potential"/>
    <property type="evidence" value="ECO:0007669"/>
    <property type="project" value="TreeGrafter"/>
</dbReference>
<dbReference type="GO" id="GO:0022841">
    <property type="term" value="F:potassium ion leak channel activity"/>
    <property type="evidence" value="ECO:0007669"/>
    <property type="project" value="TreeGrafter"/>
</dbReference>
<feature type="non-terminal residue" evidence="14">
    <location>
        <position position="422"/>
    </location>
</feature>
<evidence type="ECO:0000256" key="5">
    <source>
        <dbReference type="ARBA" id="ARBA00022692"/>
    </source>
</evidence>
<evidence type="ECO:0000256" key="12">
    <source>
        <dbReference type="SAM" id="Phobius"/>
    </source>
</evidence>
<evidence type="ECO:0000256" key="4">
    <source>
        <dbReference type="ARBA" id="ARBA00022538"/>
    </source>
</evidence>
<keyword evidence="11" id="KW-0407">Ion channel</keyword>
<comment type="subcellular location">
    <subcellularLocation>
        <location evidence="1">Membrane</location>
        <topology evidence="1">Multi-pass membrane protein</topology>
    </subcellularLocation>
</comment>
<dbReference type="PANTHER" id="PTHR11003:SF291">
    <property type="entry name" value="IP11374P"/>
    <property type="match status" value="1"/>
</dbReference>
<keyword evidence="10 12" id="KW-0472">Membrane</keyword>
<evidence type="ECO:0000256" key="9">
    <source>
        <dbReference type="ARBA" id="ARBA00023065"/>
    </source>
</evidence>
<comment type="similarity">
    <text evidence="2">Belongs to the two pore domain potassium channel (TC 1.A.1.8) family.</text>
</comment>
<feature type="transmembrane region" description="Helical" evidence="12">
    <location>
        <begin position="127"/>
        <end position="146"/>
    </location>
</feature>
<sequence length="422" mass="47687">HHVDAPSGLSPKCLFGFATRDSEWLFCAESPDDAVAWRLAVSEARSVRTRVHIPPAAAHTGYTDGVNYYRHSAYPETTVPLYNSAYPDTVPPIPSIGERMNTVITWILKQLKKRLACKCCTVSQTNLMVVSFTTGFTVLNLGAAVFSRYEDWSYLDSFYYCFITLTTIGFGDFVALQRNDSLAKRPDYVAFSLIFILFGLTVVSSVMNLLVLRFLTMNTEDERRDQLEAAVHAQELQRLRGDVIWVDHKVPVYSEQSAYPVCTHEPTATSESGEMDMYSDRVPLARNIQRLLSSISALFSVQPRSENHVPSKNTCQSNRDHYFCPNQADIRNLSSHPQQSGPFQLHACCSPSSVIFPEHPIIQQGQHDRKSQYPVRSNLAKTFGSCESLVDPECEDSWCSMEDAQLHQLWRPEEMVHKRASI</sequence>
<feature type="domain" description="Potassium channel" evidence="13">
    <location>
        <begin position="137"/>
        <end position="211"/>
    </location>
</feature>
<evidence type="ECO:0000256" key="10">
    <source>
        <dbReference type="ARBA" id="ARBA00023136"/>
    </source>
</evidence>
<dbReference type="Proteomes" id="UP000699462">
    <property type="component" value="Unassembled WGS sequence"/>
</dbReference>
<protein>
    <recommendedName>
        <fullName evidence="13">Potassium channel domain-containing protein</fullName>
    </recommendedName>
</protein>
<keyword evidence="5 12" id="KW-0812">Transmembrane</keyword>
<dbReference type="InterPro" id="IPR013099">
    <property type="entry name" value="K_chnl_dom"/>
</dbReference>
<feature type="transmembrane region" description="Helical" evidence="12">
    <location>
        <begin position="158"/>
        <end position="176"/>
    </location>
</feature>
<dbReference type="PANTHER" id="PTHR11003">
    <property type="entry name" value="POTASSIUM CHANNEL, SUBFAMILY K"/>
    <property type="match status" value="1"/>
</dbReference>
<evidence type="ECO:0000313" key="15">
    <source>
        <dbReference type="Proteomes" id="UP000699462"/>
    </source>
</evidence>
<proteinExistence type="inferred from homology"/>
<keyword evidence="15" id="KW-1185">Reference proteome</keyword>
<dbReference type="GO" id="GO:0005886">
    <property type="term" value="C:plasma membrane"/>
    <property type="evidence" value="ECO:0007669"/>
    <property type="project" value="TreeGrafter"/>
</dbReference>
<evidence type="ECO:0000256" key="8">
    <source>
        <dbReference type="ARBA" id="ARBA00022989"/>
    </source>
</evidence>
<name>A0A8T0D410_9TREM</name>
<organism evidence="14 15">
    <name type="scientific">Paragonimus westermani</name>
    <dbReference type="NCBI Taxonomy" id="34504"/>
    <lineage>
        <taxon>Eukaryota</taxon>
        <taxon>Metazoa</taxon>
        <taxon>Spiralia</taxon>
        <taxon>Lophotrochozoa</taxon>
        <taxon>Platyhelminthes</taxon>
        <taxon>Trematoda</taxon>
        <taxon>Digenea</taxon>
        <taxon>Plagiorchiida</taxon>
        <taxon>Troglotremata</taxon>
        <taxon>Troglotrematidae</taxon>
        <taxon>Paragonimus</taxon>
    </lineage>
</organism>
<dbReference type="SUPFAM" id="SSF81324">
    <property type="entry name" value="Voltage-gated potassium channels"/>
    <property type="match status" value="1"/>
</dbReference>
<keyword evidence="8 12" id="KW-1133">Transmembrane helix</keyword>
<comment type="caution">
    <text evidence="14">The sequence shown here is derived from an EMBL/GenBank/DDBJ whole genome shotgun (WGS) entry which is preliminary data.</text>
</comment>
<evidence type="ECO:0000256" key="7">
    <source>
        <dbReference type="ARBA" id="ARBA00022958"/>
    </source>
</evidence>
<dbReference type="PRINTS" id="PR01095">
    <property type="entry name" value="TASKCHANNEL"/>
</dbReference>
<accession>A0A8T0D410</accession>
<evidence type="ECO:0000259" key="13">
    <source>
        <dbReference type="Pfam" id="PF07885"/>
    </source>
</evidence>
<keyword evidence="4" id="KW-0633">Potassium transport</keyword>
<evidence type="ECO:0000256" key="2">
    <source>
        <dbReference type="ARBA" id="ARBA00006666"/>
    </source>
</evidence>
<dbReference type="InterPro" id="IPR003280">
    <property type="entry name" value="2pore_dom_K_chnl"/>
</dbReference>
<dbReference type="EMBL" id="JTDF01021542">
    <property type="protein sequence ID" value="KAF8561714.1"/>
    <property type="molecule type" value="Genomic_DNA"/>
</dbReference>
<keyword evidence="3" id="KW-0813">Transport</keyword>
<evidence type="ECO:0000256" key="6">
    <source>
        <dbReference type="ARBA" id="ARBA00022826"/>
    </source>
</evidence>
<dbReference type="Pfam" id="PF07885">
    <property type="entry name" value="Ion_trans_2"/>
    <property type="match status" value="1"/>
</dbReference>
<dbReference type="AlphaFoldDB" id="A0A8T0D410"/>
<keyword evidence="7" id="KW-0630">Potassium</keyword>
<evidence type="ECO:0000256" key="1">
    <source>
        <dbReference type="ARBA" id="ARBA00004141"/>
    </source>
</evidence>
<feature type="transmembrane region" description="Helical" evidence="12">
    <location>
        <begin position="188"/>
        <end position="215"/>
    </location>
</feature>
<reference evidence="14 15" key="1">
    <citation type="submission" date="2019-07" db="EMBL/GenBank/DDBJ databases">
        <title>Annotation for the trematode Paragonimus westermani.</title>
        <authorList>
            <person name="Choi Y.-J."/>
        </authorList>
    </citation>
    <scope>NUCLEOTIDE SEQUENCE [LARGE SCALE GENOMIC DNA]</scope>
    <source>
        <strain evidence="14">180907_Pwestermani</strain>
    </source>
</reference>
<gene>
    <name evidence="14" type="ORF">P879_09900</name>
</gene>
<dbReference type="GO" id="GO:0015271">
    <property type="term" value="F:outward rectifier potassium channel activity"/>
    <property type="evidence" value="ECO:0007669"/>
    <property type="project" value="TreeGrafter"/>
</dbReference>
<keyword evidence="6" id="KW-0631">Potassium channel</keyword>
<keyword evidence="9" id="KW-0406">Ion transport</keyword>
<evidence type="ECO:0000256" key="3">
    <source>
        <dbReference type="ARBA" id="ARBA00022448"/>
    </source>
</evidence>